<evidence type="ECO:0000313" key="1">
    <source>
        <dbReference type="EMBL" id="KAF1915944.1"/>
    </source>
</evidence>
<name>A0A6A5QN60_AMPQU</name>
<proteinExistence type="predicted"/>
<dbReference type="AlphaFoldDB" id="A0A6A5QN60"/>
<accession>A0A6A5QN60</accession>
<dbReference type="Proteomes" id="UP000800096">
    <property type="component" value="Unassembled WGS sequence"/>
</dbReference>
<gene>
    <name evidence="1" type="ORF">BDU57DRAFT_211026</name>
</gene>
<organism evidence="1 2">
    <name type="scientific">Ampelomyces quisqualis</name>
    <name type="common">Powdery mildew agent</name>
    <dbReference type="NCBI Taxonomy" id="50730"/>
    <lineage>
        <taxon>Eukaryota</taxon>
        <taxon>Fungi</taxon>
        <taxon>Dikarya</taxon>
        <taxon>Ascomycota</taxon>
        <taxon>Pezizomycotina</taxon>
        <taxon>Dothideomycetes</taxon>
        <taxon>Pleosporomycetidae</taxon>
        <taxon>Pleosporales</taxon>
        <taxon>Pleosporineae</taxon>
        <taxon>Phaeosphaeriaceae</taxon>
        <taxon>Ampelomyces</taxon>
    </lineage>
</organism>
<reference evidence="1" key="1">
    <citation type="journal article" date="2020" name="Stud. Mycol.">
        <title>101 Dothideomycetes genomes: a test case for predicting lifestyles and emergence of pathogens.</title>
        <authorList>
            <person name="Haridas S."/>
            <person name="Albert R."/>
            <person name="Binder M."/>
            <person name="Bloem J."/>
            <person name="Labutti K."/>
            <person name="Salamov A."/>
            <person name="Andreopoulos B."/>
            <person name="Baker S."/>
            <person name="Barry K."/>
            <person name="Bills G."/>
            <person name="Bluhm B."/>
            <person name="Cannon C."/>
            <person name="Castanera R."/>
            <person name="Culley D."/>
            <person name="Daum C."/>
            <person name="Ezra D."/>
            <person name="Gonzalez J."/>
            <person name="Henrissat B."/>
            <person name="Kuo A."/>
            <person name="Liang C."/>
            <person name="Lipzen A."/>
            <person name="Lutzoni F."/>
            <person name="Magnuson J."/>
            <person name="Mondo S."/>
            <person name="Nolan M."/>
            <person name="Ohm R."/>
            <person name="Pangilinan J."/>
            <person name="Park H.-J."/>
            <person name="Ramirez L."/>
            <person name="Alfaro M."/>
            <person name="Sun H."/>
            <person name="Tritt A."/>
            <person name="Yoshinaga Y."/>
            <person name="Zwiers L.-H."/>
            <person name="Turgeon B."/>
            <person name="Goodwin S."/>
            <person name="Spatafora J."/>
            <person name="Crous P."/>
            <person name="Grigoriev I."/>
        </authorList>
    </citation>
    <scope>NUCLEOTIDE SEQUENCE</scope>
    <source>
        <strain evidence="1">HMLAC05119</strain>
    </source>
</reference>
<keyword evidence="2" id="KW-1185">Reference proteome</keyword>
<dbReference type="EMBL" id="ML979135">
    <property type="protein sequence ID" value="KAF1915944.1"/>
    <property type="molecule type" value="Genomic_DNA"/>
</dbReference>
<sequence>MAPGSAFDVFYPVVKRLLTRIQISELESSSAFRKDSTQFQRQLALAFAKCTCALFLCNAKPSYQFCPVATFTASVLKRSWLLHTFRSIAMEQLQQTFHPHRFRADEHQVDLYHVYDNLFRTPCQHGIGIQCEDADNYLMNAWHVTTPSAMLQHLAW</sequence>
<protein>
    <submittedName>
        <fullName evidence="1">Uncharacterized protein</fullName>
    </submittedName>
</protein>
<evidence type="ECO:0000313" key="2">
    <source>
        <dbReference type="Proteomes" id="UP000800096"/>
    </source>
</evidence>
<dbReference type="OrthoDB" id="88561at2759"/>